<reference evidence="14 15" key="1">
    <citation type="submission" date="2016-10" db="EMBL/GenBank/DDBJ databases">
        <authorList>
            <person name="de Groot N.N."/>
        </authorList>
    </citation>
    <scope>NUCLEOTIDE SEQUENCE [LARGE SCALE GENOMIC DNA]</scope>
    <source>
        <strain evidence="14 15">DSM 43067</strain>
    </source>
</reference>
<proteinExistence type="inferred from homology"/>
<evidence type="ECO:0000313" key="14">
    <source>
        <dbReference type="EMBL" id="SFO67397.1"/>
    </source>
</evidence>
<evidence type="ECO:0000256" key="11">
    <source>
        <dbReference type="ARBA" id="ARBA00078352"/>
    </source>
</evidence>
<dbReference type="FunFam" id="3.90.1170.40:FF:000004">
    <property type="entry name" value="Molybdopterin biosynthesis protein MoeE"/>
    <property type="match status" value="1"/>
</dbReference>
<dbReference type="CDD" id="cd00756">
    <property type="entry name" value="MoaE"/>
    <property type="match status" value="1"/>
</dbReference>
<dbReference type="Gene3D" id="3.90.1170.40">
    <property type="entry name" value="Molybdopterin biosynthesis MoaE subunit"/>
    <property type="match status" value="1"/>
</dbReference>
<evidence type="ECO:0000256" key="10">
    <source>
        <dbReference type="ARBA" id="ARBA00076955"/>
    </source>
</evidence>
<evidence type="ECO:0000256" key="12">
    <source>
        <dbReference type="ARBA" id="ARBA00080680"/>
    </source>
</evidence>
<comment type="pathway">
    <text evidence="1">Cofactor biosynthesis; molybdopterin biosynthesis.</text>
</comment>
<dbReference type="FunCoup" id="A0A1I5J3R5">
    <property type="interactions" value="368"/>
</dbReference>
<keyword evidence="5" id="KW-0501">Molybdenum cofactor biosynthesis</keyword>
<dbReference type="EC" id="2.8.1.12" evidence="3"/>
<keyword evidence="15" id="KW-1185">Reference proteome</keyword>
<dbReference type="Pfam" id="PF02391">
    <property type="entry name" value="MoaE"/>
    <property type="match status" value="1"/>
</dbReference>
<dbReference type="STRING" id="1993.SAMN04489713_108291"/>
<dbReference type="InterPro" id="IPR036563">
    <property type="entry name" value="MoaE_sf"/>
</dbReference>
<organism evidence="14 15">
    <name type="scientific">Actinomadura madurae</name>
    <dbReference type="NCBI Taxonomy" id="1993"/>
    <lineage>
        <taxon>Bacteria</taxon>
        <taxon>Bacillati</taxon>
        <taxon>Actinomycetota</taxon>
        <taxon>Actinomycetes</taxon>
        <taxon>Streptosporangiales</taxon>
        <taxon>Thermomonosporaceae</taxon>
        <taxon>Actinomadura</taxon>
    </lineage>
</organism>
<comment type="catalytic activity">
    <reaction evidence="8">
        <text>2 [molybdopterin-synthase sulfur-carrier protein]-C-terminal-Gly-aminoethanethioate + cyclic pyranopterin phosphate + H2O = molybdopterin + 2 [molybdopterin-synthase sulfur-carrier protein]-C-terminal Gly-Gly + 2 H(+)</text>
        <dbReference type="Rhea" id="RHEA:26333"/>
        <dbReference type="Rhea" id="RHEA-COMP:12202"/>
        <dbReference type="Rhea" id="RHEA-COMP:19907"/>
        <dbReference type="ChEBI" id="CHEBI:15377"/>
        <dbReference type="ChEBI" id="CHEBI:15378"/>
        <dbReference type="ChEBI" id="CHEBI:58698"/>
        <dbReference type="ChEBI" id="CHEBI:59648"/>
        <dbReference type="ChEBI" id="CHEBI:90778"/>
        <dbReference type="ChEBI" id="CHEBI:232372"/>
        <dbReference type="EC" id="2.8.1.12"/>
    </reaction>
</comment>
<evidence type="ECO:0000256" key="1">
    <source>
        <dbReference type="ARBA" id="ARBA00005046"/>
    </source>
</evidence>
<dbReference type="GO" id="GO:0006777">
    <property type="term" value="P:Mo-molybdopterin cofactor biosynthetic process"/>
    <property type="evidence" value="ECO:0007669"/>
    <property type="project" value="UniProtKB-KW"/>
</dbReference>
<dbReference type="SUPFAM" id="SSF54690">
    <property type="entry name" value="Molybdopterin synthase subunit MoaE"/>
    <property type="match status" value="1"/>
</dbReference>
<keyword evidence="4" id="KW-0808">Transferase</keyword>
<gene>
    <name evidence="14" type="ORF">SAMN04489713_108291</name>
</gene>
<comment type="similarity">
    <text evidence="2">Belongs to the MoaE family.</text>
</comment>
<dbReference type="Proteomes" id="UP000183413">
    <property type="component" value="Unassembled WGS sequence"/>
</dbReference>
<dbReference type="eggNOG" id="COG0314">
    <property type="taxonomic scope" value="Bacteria"/>
</dbReference>
<evidence type="ECO:0000313" key="15">
    <source>
        <dbReference type="Proteomes" id="UP000183413"/>
    </source>
</evidence>
<evidence type="ECO:0000256" key="4">
    <source>
        <dbReference type="ARBA" id="ARBA00022679"/>
    </source>
</evidence>
<accession>A0A1I5J3R5</accession>
<dbReference type="GO" id="GO:0030366">
    <property type="term" value="F:molybdopterin synthase activity"/>
    <property type="evidence" value="ECO:0007669"/>
    <property type="project" value="UniProtKB-EC"/>
</dbReference>
<dbReference type="AlphaFoldDB" id="A0A1I5J3R5"/>
<name>A0A1I5J3R5_9ACTN</name>
<evidence type="ECO:0000256" key="13">
    <source>
        <dbReference type="ARBA" id="ARBA00080739"/>
    </source>
</evidence>
<dbReference type="PANTHER" id="PTHR23404">
    <property type="entry name" value="MOLYBDOPTERIN SYNTHASE RELATED"/>
    <property type="match status" value="1"/>
</dbReference>
<dbReference type="RefSeq" id="WP_177287760.1">
    <property type="nucleotide sequence ID" value="NZ_FOVH01000008.1"/>
</dbReference>
<evidence type="ECO:0000256" key="9">
    <source>
        <dbReference type="ARBA" id="ARBA00072424"/>
    </source>
</evidence>
<evidence type="ECO:0000256" key="2">
    <source>
        <dbReference type="ARBA" id="ARBA00005426"/>
    </source>
</evidence>
<evidence type="ECO:0000256" key="8">
    <source>
        <dbReference type="ARBA" id="ARBA00049878"/>
    </source>
</evidence>
<evidence type="ECO:0000256" key="3">
    <source>
        <dbReference type="ARBA" id="ARBA00011950"/>
    </source>
</evidence>
<dbReference type="InParanoid" id="A0A1I5J3R5"/>
<evidence type="ECO:0000256" key="6">
    <source>
        <dbReference type="ARBA" id="ARBA00025448"/>
    </source>
</evidence>
<evidence type="ECO:0000256" key="5">
    <source>
        <dbReference type="ARBA" id="ARBA00023150"/>
    </source>
</evidence>
<dbReference type="EMBL" id="FOVH01000008">
    <property type="protein sequence ID" value="SFO67397.1"/>
    <property type="molecule type" value="Genomic_DNA"/>
</dbReference>
<protein>
    <recommendedName>
        <fullName evidence="9">Molybdopterin synthase catalytic subunit 1</fullName>
        <ecNumber evidence="3">2.8.1.12</ecNumber>
    </recommendedName>
    <alternativeName>
        <fullName evidence="13">MPT synthase subunit 2 1</fullName>
    </alternativeName>
    <alternativeName>
        <fullName evidence="10">Molybdenum cofactor biosynthesis protein E 1</fullName>
    </alternativeName>
    <alternativeName>
        <fullName evidence="11">Molybdopterin-converting factor large subunit 1</fullName>
    </alternativeName>
    <alternativeName>
        <fullName evidence="12">Molybdopterin-converting factor subunit 2 1</fullName>
    </alternativeName>
</protein>
<comment type="function">
    <text evidence="6">Converts molybdopterin precursor Z into molybdopterin. This requires the incorporation of two sulfur atoms into precursor Z to generate a dithiolene group. The sulfur is provided by MoaD.</text>
</comment>
<sequence length="149" mass="15574">MSHSAPQTGGDVIKLIGVRDTPLSVDEVYAAVGAPGAGGTAVFVGTVRDTDHARAVTALFYSAHPTVERELRAVMEKVAADFPVLGLAALHRVGDLDIGDIAVVVAASCPHRGEAFAACRRLIDDLKATVPIWKHQTFADGGDEWVGAC</sequence>
<comment type="subunit">
    <text evidence="7">Heterotetramer of 2 MoaD subunits and 2 MoaE subunits. Also stable as homodimer. The enzyme changes between these two forms during catalysis.</text>
</comment>
<evidence type="ECO:0000256" key="7">
    <source>
        <dbReference type="ARBA" id="ARBA00026066"/>
    </source>
</evidence>
<dbReference type="InterPro" id="IPR003448">
    <property type="entry name" value="Mopterin_biosynth_MoaE"/>
</dbReference>